<evidence type="ECO:0000313" key="2">
    <source>
        <dbReference type="Proteomes" id="UP000265520"/>
    </source>
</evidence>
<dbReference type="AlphaFoldDB" id="A0A392VCB4"/>
<proteinExistence type="predicted"/>
<organism evidence="1 2">
    <name type="scientific">Trifolium medium</name>
    <dbReference type="NCBI Taxonomy" id="97028"/>
    <lineage>
        <taxon>Eukaryota</taxon>
        <taxon>Viridiplantae</taxon>
        <taxon>Streptophyta</taxon>
        <taxon>Embryophyta</taxon>
        <taxon>Tracheophyta</taxon>
        <taxon>Spermatophyta</taxon>
        <taxon>Magnoliopsida</taxon>
        <taxon>eudicotyledons</taxon>
        <taxon>Gunneridae</taxon>
        <taxon>Pentapetalae</taxon>
        <taxon>rosids</taxon>
        <taxon>fabids</taxon>
        <taxon>Fabales</taxon>
        <taxon>Fabaceae</taxon>
        <taxon>Papilionoideae</taxon>
        <taxon>50 kb inversion clade</taxon>
        <taxon>NPAAA clade</taxon>
        <taxon>Hologalegina</taxon>
        <taxon>IRL clade</taxon>
        <taxon>Trifolieae</taxon>
        <taxon>Trifolium</taxon>
    </lineage>
</organism>
<dbReference type="Proteomes" id="UP000265520">
    <property type="component" value="Unassembled WGS sequence"/>
</dbReference>
<name>A0A392VCB4_9FABA</name>
<sequence length="52" mass="6081">CVEQPTKDDCQDFSLDGGRNCSWSSSRVKLFRLSRIRDMPEGVCVLEWRSTW</sequence>
<comment type="caution">
    <text evidence="1">The sequence shown here is derived from an EMBL/GenBank/DDBJ whole genome shotgun (WGS) entry which is preliminary data.</text>
</comment>
<feature type="non-terminal residue" evidence="1">
    <location>
        <position position="1"/>
    </location>
</feature>
<accession>A0A392VCB4</accession>
<reference evidence="1 2" key="1">
    <citation type="journal article" date="2018" name="Front. Plant Sci.">
        <title>Red Clover (Trifolium pratense) and Zigzag Clover (T. medium) - A Picture of Genomic Similarities and Differences.</title>
        <authorList>
            <person name="Dluhosova J."/>
            <person name="Istvanek J."/>
            <person name="Nedelnik J."/>
            <person name="Repkova J."/>
        </authorList>
    </citation>
    <scope>NUCLEOTIDE SEQUENCE [LARGE SCALE GENOMIC DNA]</scope>
    <source>
        <strain evidence="2">cv. 10/8</strain>
        <tissue evidence="1">Leaf</tissue>
    </source>
</reference>
<protein>
    <submittedName>
        <fullName evidence="1">Uncharacterized protein</fullName>
    </submittedName>
</protein>
<keyword evidence="2" id="KW-1185">Reference proteome</keyword>
<dbReference type="EMBL" id="LXQA011128034">
    <property type="protein sequence ID" value="MCI85964.1"/>
    <property type="molecule type" value="Genomic_DNA"/>
</dbReference>
<evidence type="ECO:0000313" key="1">
    <source>
        <dbReference type="EMBL" id="MCI85964.1"/>
    </source>
</evidence>